<proteinExistence type="predicted"/>
<accession>M2YWY0</accession>
<dbReference type="EMBL" id="KB446559">
    <property type="protein sequence ID" value="EME82210.1"/>
    <property type="molecule type" value="Genomic_DNA"/>
</dbReference>
<feature type="region of interest" description="Disordered" evidence="1">
    <location>
        <begin position="1"/>
        <end position="73"/>
    </location>
</feature>
<dbReference type="KEGG" id="pfj:MYCFIDRAFT_83541"/>
<dbReference type="VEuPathDB" id="FungiDB:MYCFIDRAFT_83541"/>
<dbReference type="HOGENOM" id="CLU_1283761_0_0_1"/>
<feature type="region of interest" description="Disordered" evidence="1">
    <location>
        <begin position="165"/>
        <end position="215"/>
    </location>
</feature>
<evidence type="ECO:0000313" key="2">
    <source>
        <dbReference type="EMBL" id="EME82210.1"/>
    </source>
</evidence>
<dbReference type="RefSeq" id="XP_007927620.1">
    <property type="nucleotide sequence ID" value="XM_007929429.1"/>
</dbReference>
<dbReference type="Proteomes" id="UP000016932">
    <property type="component" value="Unassembled WGS sequence"/>
</dbReference>
<reference evidence="2 3" key="1">
    <citation type="journal article" date="2012" name="PLoS Pathog.">
        <title>Diverse lifestyles and strategies of plant pathogenesis encoded in the genomes of eighteen Dothideomycetes fungi.</title>
        <authorList>
            <person name="Ohm R.A."/>
            <person name="Feau N."/>
            <person name="Henrissat B."/>
            <person name="Schoch C.L."/>
            <person name="Horwitz B.A."/>
            <person name="Barry K.W."/>
            <person name="Condon B.J."/>
            <person name="Copeland A.C."/>
            <person name="Dhillon B."/>
            <person name="Glaser F."/>
            <person name="Hesse C.N."/>
            <person name="Kosti I."/>
            <person name="LaButti K."/>
            <person name="Lindquist E.A."/>
            <person name="Lucas S."/>
            <person name="Salamov A.A."/>
            <person name="Bradshaw R.E."/>
            <person name="Ciuffetti L."/>
            <person name="Hamelin R.C."/>
            <person name="Kema G.H.J."/>
            <person name="Lawrence C."/>
            <person name="Scott J.A."/>
            <person name="Spatafora J.W."/>
            <person name="Turgeon B.G."/>
            <person name="de Wit P.J.G.M."/>
            <person name="Zhong S."/>
            <person name="Goodwin S.B."/>
            <person name="Grigoriev I.V."/>
        </authorList>
    </citation>
    <scope>NUCLEOTIDE SEQUENCE [LARGE SCALE GENOMIC DNA]</scope>
    <source>
        <strain evidence="2 3">CIRAD86</strain>
    </source>
</reference>
<name>M2YWY0_PSEFD</name>
<evidence type="ECO:0000313" key="3">
    <source>
        <dbReference type="Proteomes" id="UP000016932"/>
    </source>
</evidence>
<dbReference type="AlphaFoldDB" id="M2YWY0"/>
<evidence type="ECO:0000256" key="1">
    <source>
        <dbReference type="SAM" id="MobiDB-lite"/>
    </source>
</evidence>
<organism evidence="2 3">
    <name type="scientific">Pseudocercospora fijiensis (strain CIRAD86)</name>
    <name type="common">Black leaf streak disease fungus</name>
    <name type="synonym">Mycosphaerella fijiensis</name>
    <dbReference type="NCBI Taxonomy" id="383855"/>
    <lineage>
        <taxon>Eukaryota</taxon>
        <taxon>Fungi</taxon>
        <taxon>Dikarya</taxon>
        <taxon>Ascomycota</taxon>
        <taxon>Pezizomycotina</taxon>
        <taxon>Dothideomycetes</taxon>
        <taxon>Dothideomycetidae</taxon>
        <taxon>Mycosphaerellales</taxon>
        <taxon>Mycosphaerellaceae</taxon>
        <taxon>Pseudocercospora</taxon>
    </lineage>
</organism>
<dbReference type="OrthoDB" id="3644296at2759"/>
<dbReference type="GeneID" id="19342068"/>
<feature type="compositionally biased region" description="Low complexity" evidence="1">
    <location>
        <begin position="31"/>
        <end position="44"/>
    </location>
</feature>
<keyword evidence="3" id="KW-1185">Reference proteome</keyword>
<sequence>MVRDADWYTSGFVPETPPSSTRPTLSRESSKASSSAENAATSDSKANNSQTIPPPPELCKPTFRMTPRNRQETTNKVIQDAGKAAAEHLRSSFKGASKLNPYLREIAKLENYPERNGFDWDAAKRKARARGWKTGIEGGTSTPWMRKDALRRSYEGLNKIAKEVAPAVESPAGDDVQRAPMPNGKLRRIEKTRVKKAPNSARDNTDTIDLTGDSH</sequence>
<protein>
    <submittedName>
        <fullName evidence="2">Uncharacterized protein</fullName>
    </submittedName>
</protein>
<gene>
    <name evidence="2" type="ORF">MYCFIDRAFT_83541</name>
</gene>